<feature type="region of interest" description="Disordered" evidence="1">
    <location>
        <begin position="46"/>
        <end position="68"/>
    </location>
</feature>
<feature type="signal peptide" evidence="2">
    <location>
        <begin position="1"/>
        <end position="27"/>
    </location>
</feature>
<keyword evidence="2" id="KW-0732">Signal</keyword>
<dbReference type="EMBL" id="CP076643">
    <property type="protein sequence ID" value="QXO17630.1"/>
    <property type="molecule type" value="Genomic_DNA"/>
</dbReference>
<accession>A0A975U9X4</accession>
<gene>
    <name evidence="3" type="ORF">KNV97_20145</name>
</gene>
<organism evidence="3 4">
    <name type="scientific">Vibrio ostreae</name>
    <dbReference type="NCBI Taxonomy" id="2841925"/>
    <lineage>
        <taxon>Bacteria</taxon>
        <taxon>Pseudomonadati</taxon>
        <taxon>Pseudomonadota</taxon>
        <taxon>Gammaproteobacteria</taxon>
        <taxon>Vibrionales</taxon>
        <taxon>Vibrionaceae</taxon>
        <taxon>Vibrio</taxon>
    </lineage>
</organism>
<reference evidence="3" key="1">
    <citation type="submission" date="2021-06" db="EMBL/GenBank/DDBJ databases">
        <title>Vibrio nov. sp., novel gut bacterium isolated from Yellow Sea oyster.</title>
        <authorList>
            <person name="Muhammad N."/>
            <person name="Nguyen T.H."/>
            <person name="Lee Y.-J."/>
            <person name="Ko J."/>
            <person name="Kim S.-G."/>
        </authorList>
    </citation>
    <scope>NUCLEOTIDE SEQUENCE</scope>
    <source>
        <strain evidence="3">OG9-811</strain>
    </source>
</reference>
<evidence type="ECO:0000256" key="1">
    <source>
        <dbReference type="SAM" id="MobiDB-lite"/>
    </source>
</evidence>
<name>A0A975U9X4_9VIBR</name>
<evidence type="ECO:0000313" key="4">
    <source>
        <dbReference type="Proteomes" id="UP000694232"/>
    </source>
</evidence>
<dbReference type="KEGG" id="vos:KNV97_20145"/>
<evidence type="ECO:0000256" key="2">
    <source>
        <dbReference type="SAM" id="SignalP"/>
    </source>
</evidence>
<dbReference type="RefSeq" id="WP_218562651.1">
    <property type="nucleotide sequence ID" value="NZ_CP076643.1"/>
</dbReference>
<keyword evidence="4" id="KW-1185">Reference proteome</keyword>
<dbReference type="AlphaFoldDB" id="A0A975U9X4"/>
<evidence type="ECO:0000313" key="3">
    <source>
        <dbReference type="EMBL" id="QXO17630.1"/>
    </source>
</evidence>
<feature type="chain" id="PRO_5036687738" description="MSHA biogenesis protein MshK" evidence="2">
    <location>
        <begin position="28"/>
        <end position="164"/>
    </location>
</feature>
<evidence type="ECO:0008006" key="5">
    <source>
        <dbReference type="Google" id="ProtNLM"/>
    </source>
</evidence>
<protein>
    <recommendedName>
        <fullName evidence="5">MSHA biogenesis protein MshK</fullName>
    </recommendedName>
</protein>
<proteinExistence type="predicted"/>
<dbReference type="Proteomes" id="UP000694232">
    <property type="component" value="Chromosome 1"/>
</dbReference>
<sequence length="164" mass="17655">MTRSGMRLISHRLLPAVLVLTGHCVFAVAPFTADSLTAETGPLTGAEAERHSAASNPFAVPSTASDASEPCRSLLPLPLSLRPENEGWPAEGSWLLKAVLGNEQQRLAVIEIQAGQLVQVKVGDQVADARVERIDARSLWLVLAENNNCNRPELLRIKMELSAA</sequence>